<evidence type="ECO:0000313" key="3">
    <source>
        <dbReference type="Proteomes" id="UP000501690"/>
    </source>
</evidence>
<proteinExistence type="predicted"/>
<reference evidence="2 3" key="1">
    <citation type="submission" date="2019-04" db="EMBL/GenBank/DDBJ databases">
        <title>An improved genome assembly and genetic linkage map for asparagus bean, Vigna unguiculata ssp. sesquipedialis.</title>
        <authorList>
            <person name="Xia Q."/>
            <person name="Zhang R."/>
            <person name="Dong Y."/>
        </authorList>
    </citation>
    <scope>NUCLEOTIDE SEQUENCE [LARGE SCALE GENOMIC DNA]</scope>
    <source>
        <tissue evidence="2">Leaf</tissue>
    </source>
</reference>
<keyword evidence="3" id="KW-1185">Reference proteome</keyword>
<feature type="region of interest" description="Disordered" evidence="1">
    <location>
        <begin position="21"/>
        <end position="112"/>
    </location>
</feature>
<organism evidence="2 3">
    <name type="scientific">Vigna unguiculata</name>
    <name type="common">Cowpea</name>
    <dbReference type="NCBI Taxonomy" id="3917"/>
    <lineage>
        <taxon>Eukaryota</taxon>
        <taxon>Viridiplantae</taxon>
        <taxon>Streptophyta</taxon>
        <taxon>Embryophyta</taxon>
        <taxon>Tracheophyta</taxon>
        <taxon>Spermatophyta</taxon>
        <taxon>Magnoliopsida</taxon>
        <taxon>eudicotyledons</taxon>
        <taxon>Gunneridae</taxon>
        <taxon>Pentapetalae</taxon>
        <taxon>rosids</taxon>
        <taxon>fabids</taxon>
        <taxon>Fabales</taxon>
        <taxon>Fabaceae</taxon>
        <taxon>Papilionoideae</taxon>
        <taxon>50 kb inversion clade</taxon>
        <taxon>NPAAA clade</taxon>
        <taxon>indigoferoid/millettioid clade</taxon>
        <taxon>Phaseoleae</taxon>
        <taxon>Vigna</taxon>
    </lineage>
</organism>
<evidence type="ECO:0000313" key="2">
    <source>
        <dbReference type="EMBL" id="QCE01596.1"/>
    </source>
</evidence>
<sequence length="112" mass="12514">MKKKTSFRVEFKWNLTQVRAEGSSGNLVRAEGTATSDTAQVNNRAHSSSDKDTPETESPASNIKGKETKEKEQGNRLVLEESRQSEIRLMERRRRDSPGAASAAGGNFRFRE</sequence>
<feature type="compositionally biased region" description="Basic and acidic residues" evidence="1">
    <location>
        <begin position="64"/>
        <end position="97"/>
    </location>
</feature>
<accession>A0A4D6MJC7</accession>
<dbReference type="AlphaFoldDB" id="A0A4D6MJC7"/>
<evidence type="ECO:0000256" key="1">
    <source>
        <dbReference type="SAM" id="MobiDB-lite"/>
    </source>
</evidence>
<name>A0A4D6MJC7_VIGUN</name>
<protein>
    <submittedName>
        <fullName evidence="2">Uncharacterized protein</fullName>
    </submittedName>
</protein>
<feature type="compositionally biased region" description="Polar residues" evidence="1">
    <location>
        <begin position="33"/>
        <end position="46"/>
    </location>
</feature>
<dbReference type="Proteomes" id="UP000501690">
    <property type="component" value="Linkage Group LG7"/>
</dbReference>
<dbReference type="EMBL" id="CP039351">
    <property type="protein sequence ID" value="QCE01596.1"/>
    <property type="molecule type" value="Genomic_DNA"/>
</dbReference>
<gene>
    <name evidence="2" type="ORF">DEO72_LG7g2895</name>
</gene>